<dbReference type="AlphaFoldDB" id="A0A438I624"/>
<dbReference type="EMBL" id="QGNW01000139">
    <property type="protein sequence ID" value="RVW92161.1"/>
    <property type="molecule type" value="Genomic_DNA"/>
</dbReference>
<proteinExistence type="predicted"/>
<name>A0A438I624_VITVI</name>
<gene>
    <name evidence="1" type="ORF">CK203_027179</name>
</gene>
<sequence length="233" mass="27533">MGRVENIRKLANEFGYKVKVLPCTYLSLPLGALIKSFGLSLEQIQRDFLWGGRALERKPHLEMETFWRQVMSRKYREEEGGWLREAYEVGLWKAIRKVGGLLSCRVAFWWGMEAWVEEVWNHSIECKCWVPCFSRQINDWELETMEHFLLRLHGRRVSRDRDDEILWIESKNEAFSVKSLYKALYLGMQGVFPTSVIWNSWVLLRVVFLGLRGYLEEDSNFGSHSEEKVVFGK</sequence>
<reference evidence="1 2" key="1">
    <citation type="journal article" date="2018" name="PLoS Genet.">
        <title>Population sequencing reveals clonal diversity and ancestral inbreeding in the grapevine cultivar Chardonnay.</title>
        <authorList>
            <person name="Roach M.J."/>
            <person name="Johnson D.L."/>
            <person name="Bohlmann J."/>
            <person name="van Vuuren H.J."/>
            <person name="Jones S.J."/>
            <person name="Pretorius I.S."/>
            <person name="Schmidt S.A."/>
            <person name="Borneman A.R."/>
        </authorList>
    </citation>
    <scope>NUCLEOTIDE SEQUENCE [LARGE SCALE GENOMIC DNA]</scope>
    <source>
        <strain evidence="2">cv. Chardonnay</strain>
        <tissue evidence="1">Leaf</tissue>
    </source>
</reference>
<comment type="caution">
    <text evidence="1">The sequence shown here is derived from an EMBL/GenBank/DDBJ whole genome shotgun (WGS) entry which is preliminary data.</text>
</comment>
<dbReference type="Proteomes" id="UP000288805">
    <property type="component" value="Unassembled WGS sequence"/>
</dbReference>
<accession>A0A438I624</accession>
<organism evidence="1 2">
    <name type="scientific">Vitis vinifera</name>
    <name type="common">Grape</name>
    <dbReference type="NCBI Taxonomy" id="29760"/>
    <lineage>
        <taxon>Eukaryota</taxon>
        <taxon>Viridiplantae</taxon>
        <taxon>Streptophyta</taxon>
        <taxon>Embryophyta</taxon>
        <taxon>Tracheophyta</taxon>
        <taxon>Spermatophyta</taxon>
        <taxon>Magnoliopsida</taxon>
        <taxon>eudicotyledons</taxon>
        <taxon>Gunneridae</taxon>
        <taxon>Pentapetalae</taxon>
        <taxon>rosids</taxon>
        <taxon>Vitales</taxon>
        <taxon>Vitaceae</taxon>
        <taxon>Viteae</taxon>
        <taxon>Vitis</taxon>
    </lineage>
</organism>
<protein>
    <submittedName>
        <fullName evidence="1">Uncharacterized protein</fullName>
    </submittedName>
</protein>
<evidence type="ECO:0000313" key="2">
    <source>
        <dbReference type="Proteomes" id="UP000288805"/>
    </source>
</evidence>
<evidence type="ECO:0000313" key="1">
    <source>
        <dbReference type="EMBL" id="RVW92161.1"/>
    </source>
</evidence>